<evidence type="ECO:0000313" key="2">
    <source>
        <dbReference type="EMBL" id="CAI8042268.1"/>
    </source>
</evidence>
<feature type="region of interest" description="Disordered" evidence="1">
    <location>
        <begin position="156"/>
        <end position="229"/>
    </location>
</feature>
<evidence type="ECO:0000313" key="3">
    <source>
        <dbReference type="Proteomes" id="UP001174909"/>
    </source>
</evidence>
<accession>A0AA35T6B0</accession>
<feature type="non-terminal residue" evidence="2">
    <location>
        <position position="1"/>
    </location>
</feature>
<sequence>TSPRPSSWPPTRTRTLPRPRWWRRWLRPAAAATSTATIGPPRCARRWLTGWAWPSSRSRGARLSGAAVPVRHRLCGPRRRGGHAVDLLRGLPDLGADHGRDAGEGAADRRARLRPRRRGRSRHRTHQARVSGHPQQPHGTAVSTAAVARLVERVPRCGGAGGRGLPGVRGPRPRRPGGRSAAPLRQRGRGPNVLQGLRAGQPEVGIRDGPPGGRISHRQVPDPVQRQRSGPGRALAAMRTNAAAEAQANIDAIRAERGRVAAALAADGWDIPTPRPTSCGCRWAAAPTRCASPWSSGAWWPGRSRGWASG</sequence>
<feature type="compositionally biased region" description="Gly residues" evidence="1">
    <location>
        <begin position="158"/>
        <end position="167"/>
    </location>
</feature>
<feature type="compositionally biased region" description="Basic residues" evidence="1">
    <location>
        <begin position="111"/>
        <end position="127"/>
    </location>
</feature>
<keyword evidence="3" id="KW-1185">Reference proteome</keyword>
<name>A0AA35T6B0_GEOBA</name>
<feature type="compositionally biased region" description="Basic and acidic residues" evidence="1">
    <location>
        <begin position="95"/>
        <end position="110"/>
    </location>
</feature>
<comment type="caution">
    <text evidence="2">The sequence shown here is derived from an EMBL/GenBank/DDBJ whole genome shotgun (WGS) entry which is preliminary data.</text>
</comment>
<organism evidence="2 3">
    <name type="scientific">Geodia barretti</name>
    <name type="common">Barrett's horny sponge</name>
    <dbReference type="NCBI Taxonomy" id="519541"/>
    <lineage>
        <taxon>Eukaryota</taxon>
        <taxon>Metazoa</taxon>
        <taxon>Porifera</taxon>
        <taxon>Demospongiae</taxon>
        <taxon>Heteroscleromorpha</taxon>
        <taxon>Tetractinellida</taxon>
        <taxon>Astrophorina</taxon>
        <taxon>Geodiidae</taxon>
        <taxon>Geodia</taxon>
    </lineage>
</organism>
<proteinExistence type="predicted"/>
<protein>
    <submittedName>
        <fullName evidence="2">Uncharacterized protein</fullName>
    </submittedName>
</protein>
<evidence type="ECO:0000256" key="1">
    <source>
        <dbReference type="SAM" id="MobiDB-lite"/>
    </source>
</evidence>
<dbReference type="Proteomes" id="UP001174909">
    <property type="component" value="Unassembled WGS sequence"/>
</dbReference>
<feature type="compositionally biased region" description="Polar residues" evidence="1">
    <location>
        <begin position="133"/>
        <end position="143"/>
    </location>
</feature>
<reference evidence="2" key="1">
    <citation type="submission" date="2023-03" db="EMBL/GenBank/DDBJ databases">
        <authorList>
            <person name="Steffen K."/>
            <person name="Cardenas P."/>
        </authorList>
    </citation>
    <scope>NUCLEOTIDE SEQUENCE</scope>
</reference>
<dbReference type="AlphaFoldDB" id="A0AA35T6B0"/>
<dbReference type="EMBL" id="CASHTH010003250">
    <property type="protein sequence ID" value="CAI8042268.1"/>
    <property type="molecule type" value="Genomic_DNA"/>
</dbReference>
<feature type="region of interest" description="Disordered" evidence="1">
    <location>
        <begin position="93"/>
        <end position="143"/>
    </location>
</feature>
<gene>
    <name evidence="2" type="ORF">GBAR_LOCUS23485</name>
</gene>